<dbReference type="EMBL" id="JARIHO010000047">
    <property type="protein sequence ID" value="KAJ7323168.1"/>
    <property type="molecule type" value="Genomic_DNA"/>
</dbReference>
<gene>
    <name evidence="1" type="ORF">DFH08DRAFT_817747</name>
</gene>
<accession>A0AAD6ZHB3</accession>
<keyword evidence="2" id="KW-1185">Reference proteome</keyword>
<evidence type="ECO:0000313" key="1">
    <source>
        <dbReference type="EMBL" id="KAJ7323168.1"/>
    </source>
</evidence>
<proteinExistence type="predicted"/>
<comment type="caution">
    <text evidence="1">The sequence shown here is derived from an EMBL/GenBank/DDBJ whole genome shotgun (WGS) entry which is preliminary data.</text>
</comment>
<sequence>MGSATVPANLSADQAIERSVNTEGLLCQTLFKKKASEFGKEDYMSTYLRITLGADLGNSPGPPYVLEIWPALHASPIHNHGDSHAVIKVLHGKIKAYYFTSLYDAQPIGPPANLEKGDITWIDPENYQVHQLSNEIKSAAVFAQASKTYHGTGRDGSVCCTIQCYSYGAKDVRHYEAFDYVNEATHKIVEQFEPNSDMRYDEFKAALKQEWSRRWEQVSEA</sequence>
<dbReference type="InterPro" id="IPR014710">
    <property type="entry name" value="RmlC-like_jellyroll"/>
</dbReference>
<organism evidence="1 2">
    <name type="scientific">Mycena albidolilacea</name>
    <dbReference type="NCBI Taxonomy" id="1033008"/>
    <lineage>
        <taxon>Eukaryota</taxon>
        <taxon>Fungi</taxon>
        <taxon>Dikarya</taxon>
        <taxon>Basidiomycota</taxon>
        <taxon>Agaricomycotina</taxon>
        <taxon>Agaricomycetes</taxon>
        <taxon>Agaricomycetidae</taxon>
        <taxon>Agaricales</taxon>
        <taxon>Marasmiineae</taxon>
        <taxon>Mycenaceae</taxon>
        <taxon>Mycena</taxon>
    </lineage>
</organism>
<evidence type="ECO:0008006" key="3">
    <source>
        <dbReference type="Google" id="ProtNLM"/>
    </source>
</evidence>
<dbReference type="AlphaFoldDB" id="A0AAD6ZHB3"/>
<reference evidence="1" key="1">
    <citation type="submission" date="2023-03" db="EMBL/GenBank/DDBJ databases">
        <title>Massive genome expansion in bonnet fungi (Mycena s.s.) driven by repeated elements and novel gene families across ecological guilds.</title>
        <authorList>
            <consortium name="Lawrence Berkeley National Laboratory"/>
            <person name="Harder C.B."/>
            <person name="Miyauchi S."/>
            <person name="Viragh M."/>
            <person name="Kuo A."/>
            <person name="Thoen E."/>
            <person name="Andreopoulos B."/>
            <person name="Lu D."/>
            <person name="Skrede I."/>
            <person name="Drula E."/>
            <person name="Henrissat B."/>
            <person name="Morin E."/>
            <person name="Kohler A."/>
            <person name="Barry K."/>
            <person name="LaButti K."/>
            <person name="Morin E."/>
            <person name="Salamov A."/>
            <person name="Lipzen A."/>
            <person name="Mereny Z."/>
            <person name="Hegedus B."/>
            <person name="Baldrian P."/>
            <person name="Stursova M."/>
            <person name="Weitz H."/>
            <person name="Taylor A."/>
            <person name="Grigoriev I.V."/>
            <person name="Nagy L.G."/>
            <person name="Martin F."/>
            <person name="Kauserud H."/>
        </authorList>
    </citation>
    <scope>NUCLEOTIDE SEQUENCE</scope>
    <source>
        <strain evidence="1">CBHHK002</strain>
    </source>
</reference>
<dbReference type="InterPro" id="IPR011051">
    <property type="entry name" value="RmlC_Cupin_sf"/>
</dbReference>
<protein>
    <recommendedName>
        <fullName evidence="3">Cysteine dioxygenase</fullName>
    </recommendedName>
</protein>
<dbReference type="SUPFAM" id="SSF51182">
    <property type="entry name" value="RmlC-like cupins"/>
    <property type="match status" value="1"/>
</dbReference>
<dbReference type="Gene3D" id="2.60.120.10">
    <property type="entry name" value="Jelly Rolls"/>
    <property type="match status" value="1"/>
</dbReference>
<dbReference type="Proteomes" id="UP001218218">
    <property type="component" value="Unassembled WGS sequence"/>
</dbReference>
<name>A0AAD6ZHB3_9AGAR</name>
<evidence type="ECO:0000313" key="2">
    <source>
        <dbReference type="Proteomes" id="UP001218218"/>
    </source>
</evidence>